<dbReference type="CDD" id="cd03814">
    <property type="entry name" value="GT4-like"/>
    <property type="match status" value="1"/>
</dbReference>
<dbReference type="Proteomes" id="UP000249393">
    <property type="component" value="Unassembled WGS sequence"/>
</dbReference>
<feature type="domain" description="Glycosyltransferase subfamily 4-like N-terminal" evidence="1">
    <location>
        <begin position="35"/>
        <end position="200"/>
    </location>
</feature>
<dbReference type="AlphaFoldDB" id="A0A2W5X7K0"/>
<comment type="caution">
    <text evidence="2">The sequence shown here is derived from an EMBL/GenBank/DDBJ whole genome shotgun (WGS) entry which is preliminary data.</text>
</comment>
<keyword evidence="2" id="KW-0808">Transferase</keyword>
<dbReference type="InterPro" id="IPR050194">
    <property type="entry name" value="Glycosyltransferase_grp1"/>
</dbReference>
<dbReference type="Pfam" id="PF13439">
    <property type="entry name" value="Glyco_transf_4"/>
    <property type="match status" value="1"/>
</dbReference>
<gene>
    <name evidence="2" type="ORF">DI526_01870</name>
</gene>
<dbReference type="Gene3D" id="3.40.50.2000">
    <property type="entry name" value="Glycogen Phosphorylase B"/>
    <property type="match status" value="2"/>
</dbReference>
<dbReference type="EMBL" id="QFQZ01000003">
    <property type="protein sequence ID" value="PZR36964.1"/>
    <property type="molecule type" value="Genomic_DNA"/>
</dbReference>
<proteinExistence type="predicted"/>
<evidence type="ECO:0000313" key="2">
    <source>
        <dbReference type="EMBL" id="PZR36964.1"/>
    </source>
</evidence>
<reference evidence="2 3" key="1">
    <citation type="submission" date="2017-08" db="EMBL/GenBank/DDBJ databases">
        <title>Infants hospitalized years apart are colonized by the same room-sourced microbial strains.</title>
        <authorList>
            <person name="Brooks B."/>
            <person name="Olm M.R."/>
            <person name="Firek B.A."/>
            <person name="Baker R."/>
            <person name="Thomas B.C."/>
            <person name="Morowitz M.J."/>
            <person name="Banfield J.F."/>
        </authorList>
    </citation>
    <scope>NUCLEOTIDE SEQUENCE [LARGE SCALE GENOMIC DNA]</scope>
    <source>
        <strain evidence="2">S2_003_000_R2_4</strain>
    </source>
</reference>
<sequence>MQRAERSILQPAEEKPAQGLRLALFSGNYNYTRDGSNQALNRLAAYLIEAGATVRVYSPTTDTPAFEPAGELVSAPSVPIPGRGEYRLALGLTPGLRADLAAFQPTMVHLSAPDLLGSQAGRWGRAAGLPVVASLHTRFETYLSYYGLDWLRPRVERYLDRFYRGCDRVLAPNAPIADLLREQGLGERVRVWGRGVDRARFSPDRKDMAWRRSLGIADNEVVVAFLGRLVMEKGLDVLAETLSLLADQPIRPLIIGDGPARSFLEGRAPGAIFTGHLDGEALGRAVSSADILFNPSLTEAFGNATLEGMAAGLAVLCPRAPSTSALITDGHDGVLAPSADAGSYATAVRSLVAEPLRRLRIGRTARATSAAYDWRAICADVLDVYRELGAVPAQRARSAA</sequence>
<dbReference type="GO" id="GO:0016757">
    <property type="term" value="F:glycosyltransferase activity"/>
    <property type="evidence" value="ECO:0007669"/>
    <property type="project" value="TreeGrafter"/>
</dbReference>
<dbReference type="Pfam" id="PF13692">
    <property type="entry name" value="Glyco_trans_1_4"/>
    <property type="match status" value="1"/>
</dbReference>
<accession>A0A2W5X7K0</accession>
<evidence type="ECO:0000259" key="1">
    <source>
        <dbReference type="Pfam" id="PF13439"/>
    </source>
</evidence>
<organism evidence="2 3">
    <name type="scientific">Caulobacter segnis</name>
    <dbReference type="NCBI Taxonomy" id="88688"/>
    <lineage>
        <taxon>Bacteria</taxon>
        <taxon>Pseudomonadati</taxon>
        <taxon>Pseudomonadota</taxon>
        <taxon>Alphaproteobacteria</taxon>
        <taxon>Caulobacterales</taxon>
        <taxon>Caulobacteraceae</taxon>
        <taxon>Caulobacter</taxon>
    </lineage>
</organism>
<dbReference type="PANTHER" id="PTHR45947">
    <property type="entry name" value="SULFOQUINOVOSYL TRANSFERASE SQD2"/>
    <property type="match status" value="1"/>
</dbReference>
<dbReference type="RefSeq" id="WP_304273457.1">
    <property type="nucleotide sequence ID" value="NZ_QFQZ01000003.1"/>
</dbReference>
<dbReference type="PANTHER" id="PTHR45947:SF3">
    <property type="entry name" value="SULFOQUINOVOSYL TRANSFERASE SQD2"/>
    <property type="match status" value="1"/>
</dbReference>
<dbReference type="SUPFAM" id="SSF53756">
    <property type="entry name" value="UDP-Glycosyltransferase/glycogen phosphorylase"/>
    <property type="match status" value="1"/>
</dbReference>
<protein>
    <submittedName>
        <fullName evidence="2">Glycosyl transferase family 1</fullName>
    </submittedName>
</protein>
<dbReference type="InterPro" id="IPR028098">
    <property type="entry name" value="Glyco_trans_4-like_N"/>
</dbReference>
<evidence type="ECO:0000313" key="3">
    <source>
        <dbReference type="Proteomes" id="UP000249393"/>
    </source>
</evidence>
<name>A0A2W5X7K0_9CAUL</name>